<keyword evidence="1 2" id="KW-0238">DNA-binding</keyword>
<dbReference type="EMBL" id="AP022612">
    <property type="protein sequence ID" value="BBZ36060.1"/>
    <property type="molecule type" value="Genomic_DNA"/>
</dbReference>
<sequence length="216" mass="23273">MTPDIPVPLAPILPFVRSRIDAAIERALDARQREATEEVERILTAALAVVERTAPAPPKVSDIVAAASTSNAAFYRYFTGKDELLLALMERGVGITAAYLAREMARHDDAAAKIRAWIVGALGQVGDPRRTERSRAVLSQFASIPDGQITAPMRDLLVEPLISLGSVDPERDADALFTTVSGTLRRHAAAITSPTPEEIDHLVRFCLAAVDAEGTH</sequence>
<reference evidence="4" key="1">
    <citation type="journal article" date="2019" name="Emerg. Microbes Infect.">
        <title>Comprehensive subspecies identification of 175 nontuberculous mycobacteria species based on 7547 genomic profiles.</title>
        <authorList>
            <person name="Matsumoto Y."/>
            <person name="Kinjo T."/>
            <person name="Motooka D."/>
            <person name="Nabeya D."/>
            <person name="Jung N."/>
            <person name="Uechi K."/>
            <person name="Horii T."/>
            <person name="Iida T."/>
            <person name="Fujita J."/>
            <person name="Nakamura S."/>
        </authorList>
    </citation>
    <scope>NUCLEOTIDE SEQUENCE [LARGE SCALE GENOMIC DNA]</scope>
    <source>
        <strain evidence="4">JCM 13671</strain>
    </source>
</reference>
<dbReference type="Gene3D" id="1.10.357.10">
    <property type="entry name" value="Tetracycline Repressor, domain 2"/>
    <property type="match status" value="1"/>
</dbReference>
<evidence type="ECO:0000259" key="3">
    <source>
        <dbReference type="PROSITE" id="PS50977"/>
    </source>
</evidence>
<dbReference type="InterPro" id="IPR001647">
    <property type="entry name" value="HTH_TetR"/>
</dbReference>
<dbReference type="InterPro" id="IPR009057">
    <property type="entry name" value="Homeodomain-like_sf"/>
</dbReference>
<dbReference type="GO" id="GO:0003677">
    <property type="term" value="F:DNA binding"/>
    <property type="evidence" value="ECO:0007669"/>
    <property type="project" value="UniProtKB-UniRule"/>
</dbReference>
<evidence type="ECO:0000313" key="5">
    <source>
        <dbReference type="Proteomes" id="UP000466931"/>
    </source>
</evidence>
<keyword evidence="5" id="KW-1185">Reference proteome</keyword>
<accession>A0A7I7Y2Y6</accession>
<dbReference type="Pfam" id="PF00440">
    <property type="entry name" value="TetR_N"/>
    <property type="match status" value="1"/>
</dbReference>
<gene>
    <name evidence="4" type="ORF">MCNF_46650</name>
</gene>
<protein>
    <submittedName>
        <fullName evidence="4">TetR family transcriptional regulator</fullName>
    </submittedName>
</protein>
<reference evidence="4" key="2">
    <citation type="submission" date="2020-02" db="EMBL/GenBank/DDBJ databases">
        <authorList>
            <person name="Matsumoto Y."/>
            <person name="Motooka D."/>
            <person name="Nakamura S."/>
        </authorList>
    </citation>
    <scope>NUCLEOTIDE SEQUENCE</scope>
    <source>
        <strain evidence="4">JCM 13671</strain>
    </source>
</reference>
<evidence type="ECO:0000256" key="1">
    <source>
        <dbReference type="ARBA" id="ARBA00023125"/>
    </source>
</evidence>
<dbReference type="PROSITE" id="PS50977">
    <property type="entry name" value="HTH_TETR_2"/>
    <property type="match status" value="1"/>
</dbReference>
<feature type="domain" description="HTH tetR-type" evidence="3">
    <location>
        <begin position="36"/>
        <end position="96"/>
    </location>
</feature>
<dbReference type="Proteomes" id="UP000466931">
    <property type="component" value="Chromosome"/>
</dbReference>
<evidence type="ECO:0000256" key="2">
    <source>
        <dbReference type="PROSITE-ProRule" id="PRU00335"/>
    </source>
</evidence>
<feature type="DNA-binding region" description="H-T-H motif" evidence="2">
    <location>
        <begin position="59"/>
        <end position="78"/>
    </location>
</feature>
<name>A0A7I7Y2Y6_9MYCO</name>
<organism evidence="4 5">
    <name type="scientific">Mycolicibacterium confluentis</name>
    <dbReference type="NCBI Taxonomy" id="28047"/>
    <lineage>
        <taxon>Bacteria</taxon>
        <taxon>Bacillati</taxon>
        <taxon>Actinomycetota</taxon>
        <taxon>Actinomycetes</taxon>
        <taxon>Mycobacteriales</taxon>
        <taxon>Mycobacteriaceae</taxon>
        <taxon>Mycolicibacterium</taxon>
    </lineage>
</organism>
<evidence type="ECO:0000313" key="4">
    <source>
        <dbReference type="EMBL" id="BBZ36060.1"/>
    </source>
</evidence>
<proteinExistence type="predicted"/>
<dbReference type="AlphaFoldDB" id="A0A7I7Y2Y6"/>
<dbReference type="SUPFAM" id="SSF46689">
    <property type="entry name" value="Homeodomain-like"/>
    <property type="match status" value="1"/>
</dbReference>